<dbReference type="SUPFAM" id="SSF53244">
    <property type="entry name" value="MurD-like peptide ligases, peptide-binding domain"/>
    <property type="match status" value="1"/>
</dbReference>
<evidence type="ECO:0008006" key="9">
    <source>
        <dbReference type="Google" id="ProtNLM"/>
    </source>
</evidence>
<keyword evidence="4" id="KW-0812">Transmembrane</keyword>
<dbReference type="InterPro" id="IPR013221">
    <property type="entry name" value="Mur_ligase_cen"/>
</dbReference>
<evidence type="ECO:0000259" key="6">
    <source>
        <dbReference type="Pfam" id="PF08245"/>
    </source>
</evidence>
<proteinExistence type="predicted"/>
<dbReference type="EMBL" id="PEZD01000035">
    <property type="protein sequence ID" value="PIS17267.1"/>
    <property type="molecule type" value="Genomic_DNA"/>
</dbReference>
<dbReference type="InterPro" id="IPR036615">
    <property type="entry name" value="Mur_ligase_C_dom_sf"/>
</dbReference>
<dbReference type="PANTHER" id="PTHR43024">
    <property type="entry name" value="UDP-N-ACETYLMURAMOYL-TRIPEPTIDE--D-ALANYL-D-ALANINE LIGASE"/>
    <property type="match status" value="1"/>
</dbReference>
<dbReference type="SUPFAM" id="SSF53623">
    <property type="entry name" value="MurD-like peptide ligases, catalytic domain"/>
    <property type="match status" value="1"/>
</dbReference>
<dbReference type="InterPro" id="IPR051046">
    <property type="entry name" value="MurCDEF_CellWall_CoF430Synth"/>
</dbReference>
<comment type="caution">
    <text evidence="7">The sequence shown here is derived from an EMBL/GenBank/DDBJ whole genome shotgun (WGS) entry which is preliminary data.</text>
</comment>
<dbReference type="Gene3D" id="3.40.1190.10">
    <property type="entry name" value="Mur-like, catalytic domain"/>
    <property type="match status" value="1"/>
</dbReference>
<evidence type="ECO:0000313" key="7">
    <source>
        <dbReference type="EMBL" id="PIS17267.1"/>
    </source>
</evidence>
<evidence type="ECO:0000256" key="1">
    <source>
        <dbReference type="ARBA" id="ARBA00022598"/>
    </source>
</evidence>
<accession>A0A2H0WXC2</accession>
<evidence type="ECO:0000256" key="3">
    <source>
        <dbReference type="ARBA" id="ARBA00022840"/>
    </source>
</evidence>
<feature type="transmembrane region" description="Helical" evidence="4">
    <location>
        <begin position="76"/>
        <end position="97"/>
    </location>
</feature>
<dbReference type="InterPro" id="IPR004101">
    <property type="entry name" value="Mur_ligase_C"/>
</dbReference>
<keyword evidence="4" id="KW-0472">Membrane</keyword>
<keyword evidence="4" id="KW-1133">Transmembrane helix</keyword>
<dbReference type="Pfam" id="PF08245">
    <property type="entry name" value="Mur_ligase_M"/>
    <property type="match status" value="1"/>
</dbReference>
<sequence length="490" mass="55773">MRYLIALLWLIVFTKKLLFWVYLWQLKEYHIGRFLDHFRTHKGKKLFFNYLLLVKVLTLLGIIFSARLGWENVKFGLVYFVAFVFFVEVLFTLKSFWRKTLRVPVLTQKTSVILSTGVSFEILVVFFLFLLEFRLTKFAASLLLLDILAPIGFSLLVLSFQPIAVVLRNRLIKRAKQKRAKFENLLVVGITGSYGKTSTKEYLAAILSEKFKVLKTKEHQNSEVGIAECILDELNEGHEIFVCEMGAYNRGGIKLLCNVVQPKIGILTGINEQHMATFGSQENIVKTKYELIESLPENGTAFFNANNKYCLELYNKTQIKKKLYGEGAHSPQEENISCAKAVAQELGLSQDEIDRACQKIKPWPKVKKGLNGINFIDATYSANPTGIMADLDYLAKRPGKKVIIMPCLIELGKASKEVHRKIGQKIGEVCDLAVITTKDRFREIKEGAPNALFMERADEIVEKIKSFCREGDVVLLESRVPTQLIKQLVV</sequence>
<dbReference type="AlphaFoldDB" id="A0A2H0WXC2"/>
<keyword evidence="2" id="KW-0547">Nucleotide-binding</keyword>
<dbReference type="Pfam" id="PF02875">
    <property type="entry name" value="Mur_ligase_C"/>
    <property type="match status" value="1"/>
</dbReference>
<evidence type="ECO:0000256" key="2">
    <source>
        <dbReference type="ARBA" id="ARBA00022741"/>
    </source>
</evidence>
<dbReference type="Gene3D" id="3.90.190.20">
    <property type="entry name" value="Mur ligase, C-terminal domain"/>
    <property type="match status" value="1"/>
</dbReference>
<dbReference type="GO" id="GO:0005524">
    <property type="term" value="F:ATP binding"/>
    <property type="evidence" value="ECO:0007669"/>
    <property type="project" value="UniProtKB-KW"/>
</dbReference>
<feature type="transmembrane region" description="Helical" evidence="4">
    <location>
        <begin position="6"/>
        <end position="26"/>
    </location>
</feature>
<dbReference type="Proteomes" id="UP000229675">
    <property type="component" value="Unassembled WGS sequence"/>
</dbReference>
<feature type="domain" description="Mur ligase central" evidence="6">
    <location>
        <begin position="190"/>
        <end position="336"/>
    </location>
</feature>
<evidence type="ECO:0000256" key="4">
    <source>
        <dbReference type="SAM" id="Phobius"/>
    </source>
</evidence>
<keyword evidence="3" id="KW-0067">ATP-binding</keyword>
<dbReference type="InterPro" id="IPR036565">
    <property type="entry name" value="Mur-like_cat_sf"/>
</dbReference>
<organism evidence="7 8">
    <name type="scientific">Candidatus Nealsonbacteria bacterium CG09_land_8_20_14_0_10_42_14</name>
    <dbReference type="NCBI Taxonomy" id="1974707"/>
    <lineage>
        <taxon>Bacteria</taxon>
        <taxon>Candidatus Nealsoniibacteriota</taxon>
    </lineage>
</organism>
<protein>
    <recommendedName>
        <fullName evidence="9">Mur ligase central domain-containing protein</fullName>
    </recommendedName>
</protein>
<evidence type="ECO:0000313" key="8">
    <source>
        <dbReference type="Proteomes" id="UP000229675"/>
    </source>
</evidence>
<name>A0A2H0WXC2_9BACT</name>
<keyword evidence="1" id="KW-0436">Ligase</keyword>
<gene>
    <name evidence="7" type="ORF">COT59_01540</name>
</gene>
<feature type="transmembrane region" description="Helical" evidence="4">
    <location>
        <begin position="47"/>
        <end position="70"/>
    </location>
</feature>
<evidence type="ECO:0000259" key="5">
    <source>
        <dbReference type="Pfam" id="PF02875"/>
    </source>
</evidence>
<feature type="transmembrane region" description="Helical" evidence="4">
    <location>
        <begin position="143"/>
        <end position="167"/>
    </location>
</feature>
<dbReference type="GO" id="GO:0016881">
    <property type="term" value="F:acid-amino acid ligase activity"/>
    <property type="evidence" value="ECO:0007669"/>
    <property type="project" value="InterPro"/>
</dbReference>
<reference evidence="8" key="1">
    <citation type="submission" date="2017-09" db="EMBL/GenBank/DDBJ databases">
        <title>Depth-based differentiation of microbial function through sediment-hosted aquifers and enrichment of novel symbionts in the deep terrestrial subsurface.</title>
        <authorList>
            <person name="Probst A.J."/>
            <person name="Ladd B."/>
            <person name="Jarett J.K."/>
            <person name="Geller-Mcgrath D.E."/>
            <person name="Sieber C.M.K."/>
            <person name="Emerson J.B."/>
            <person name="Anantharaman K."/>
            <person name="Thomas B.C."/>
            <person name="Malmstrom R."/>
            <person name="Stieglmeier M."/>
            <person name="Klingl A."/>
            <person name="Woyke T."/>
            <person name="Ryan C.M."/>
            <person name="Banfield J.F."/>
        </authorList>
    </citation>
    <scope>NUCLEOTIDE SEQUENCE [LARGE SCALE GENOMIC DNA]</scope>
</reference>
<feature type="domain" description="Mur ligase C-terminal" evidence="5">
    <location>
        <begin position="369"/>
        <end position="476"/>
    </location>
</feature>
<dbReference type="PANTHER" id="PTHR43024:SF1">
    <property type="entry name" value="UDP-N-ACETYLMURAMOYL-TRIPEPTIDE--D-ALANYL-D-ALANINE LIGASE"/>
    <property type="match status" value="1"/>
</dbReference>
<feature type="transmembrane region" description="Helical" evidence="4">
    <location>
        <begin position="109"/>
        <end position="131"/>
    </location>
</feature>